<dbReference type="EMBL" id="MOMC01000009">
    <property type="protein sequence ID" value="ONH32666.1"/>
    <property type="molecule type" value="Genomic_DNA"/>
</dbReference>
<keyword evidence="2" id="KW-0732">Signal</keyword>
<dbReference type="Proteomes" id="UP000188929">
    <property type="component" value="Unassembled WGS sequence"/>
</dbReference>
<reference evidence="4" key="1">
    <citation type="submission" date="2016-10" db="EMBL/GenBank/DDBJ databases">
        <title>Frankia sp. NRRL B-16386 Genome sequencing.</title>
        <authorList>
            <person name="Ghodhbane-Gtari F."/>
            <person name="Swanson E."/>
            <person name="Gueddou A."/>
            <person name="Hezbri K."/>
            <person name="Ktari K."/>
            <person name="Nouioui I."/>
            <person name="Morris K."/>
            <person name="Simpson S."/>
            <person name="Abebe-Akele F."/>
            <person name="Thomas K."/>
            <person name="Gtari M."/>
            <person name="Tisa L.S."/>
        </authorList>
    </citation>
    <scope>NUCLEOTIDE SEQUENCE [LARGE SCALE GENOMIC DNA]</scope>
    <source>
        <strain evidence="4">NRRL B-16386</strain>
    </source>
</reference>
<evidence type="ECO:0008006" key="5">
    <source>
        <dbReference type="Google" id="ProtNLM"/>
    </source>
</evidence>
<comment type="caution">
    <text evidence="3">The sequence shown here is derived from an EMBL/GenBank/DDBJ whole genome shotgun (WGS) entry which is preliminary data.</text>
</comment>
<evidence type="ECO:0000313" key="3">
    <source>
        <dbReference type="EMBL" id="ONH32666.1"/>
    </source>
</evidence>
<feature type="signal peptide" evidence="2">
    <location>
        <begin position="1"/>
        <end position="21"/>
    </location>
</feature>
<organism evidence="3 4">
    <name type="scientific">Pseudofrankia asymbiotica</name>
    <dbReference type="NCBI Taxonomy" id="1834516"/>
    <lineage>
        <taxon>Bacteria</taxon>
        <taxon>Bacillati</taxon>
        <taxon>Actinomycetota</taxon>
        <taxon>Actinomycetes</taxon>
        <taxon>Frankiales</taxon>
        <taxon>Frankiaceae</taxon>
        <taxon>Pseudofrankia</taxon>
    </lineage>
</organism>
<evidence type="ECO:0000313" key="4">
    <source>
        <dbReference type="Proteomes" id="UP000188929"/>
    </source>
</evidence>
<keyword evidence="1" id="KW-0812">Transmembrane</keyword>
<keyword evidence="4" id="KW-1185">Reference proteome</keyword>
<accession>A0A1V2IJM5</accession>
<evidence type="ECO:0000256" key="1">
    <source>
        <dbReference type="SAM" id="Phobius"/>
    </source>
</evidence>
<name>A0A1V2IJM5_9ACTN</name>
<protein>
    <recommendedName>
        <fullName evidence="5">Mercury transporter</fullName>
    </recommendedName>
</protein>
<proteinExistence type="predicted"/>
<dbReference type="AlphaFoldDB" id="A0A1V2IJM5"/>
<evidence type="ECO:0000256" key="2">
    <source>
        <dbReference type="SAM" id="SignalP"/>
    </source>
</evidence>
<sequence length="75" mass="7642">MCCAGPLFAALGAVTAAATLAAVWVPALAVVAVAAFVAVVVVRRRRRAACRTVPGPVDLGVPAPLEHRDPARTAR</sequence>
<feature type="chain" id="PRO_5039353079" description="Mercury transporter" evidence="2">
    <location>
        <begin position="22"/>
        <end position="75"/>
    </location>
</feature>
<dbReference type="STRING" id="1834516.BL253_04815"/>
<feature type="transmembrane region" description="Helical" evidence="1">
    <location>
        <begin position="26"/>
        <end position="42"/>
    </location>
</feature>
<gene>
    <name evidence="3" type="ORF">BL253_04815</name>
</gene>
<keyword evidence="1" id="KW-0472">Membrane</keyword>
<keyword evidence="1" id="KW-1133">Transmembrane helix</keyword>